<dbReference type="Pfam" id="PF07562">
    <property type="entry name" value="NCD3G"/>
    <property type="match status" value="1"/>
</dbReference>
<dbReference type="PANTHER" id="PTHR24061">
    <property type="entry name" value="CALCIUM-SENSING RECEPTOR-RELATED"/>
    <property type="match status" value="1"/>
</dbReference>
<keyword evidence="4 16" id="KW-0812">Transmembrane</keyword>
<feature type="transmembrane region" description="Helical" evidence="16">
    <location>
        <begin position="561"/>
        <end position="585"/>
    </location>
</feature>
<dbReference type="Gene3D" id="2.10.50.30">
    <property type="entry name" value="GPCR, family 3, nine cysteines domain"/>
    <property type="match status" value="1"/>
</dbReference>
<keyword evidence="12" id="KW-0807">Transducer</keyword>
<evidence type="ECO:0000256" key="17">
    <source>
        <dbReference type="SAM" id="SignalP"/>
    </source>
</evidence>
<evidence type="ECO:0000256" key="7">
    <source>
        <dbReference type="ARBA" id="ARBA00023040"/>
    </source>
</evidence>
<evidence type="ECO:0000313" key="20">
    <source>
        <dbReference type="Proteomes" id="UP001497482"/>
    </source>
</evidence>
<dbReference type="InterPro" id="IPR001828">
    <property type="entry name" value="ANF_lig-bd_rcpt"/>
</dbReference>
<feature type="compositionally biased region" description="Low complexity" evidence="15">
    <location>
        <begin position="828"/>
        <end position="851"/>
    </location>
</feature>
<keyword evidence="3" id="KW-1003">Cell membrane</keyword>
<keyword evidence="7" id="KW-0297">G-protein coupled receptor</keyword>
<evidence type="ECO:0000256" key="14">
    <source>
        <dbReference type="ARBA" id="ARBA00039774"/>
    </source>
</evidence>
<dbReference type="InterPro" id="IPR028082">
    <property type="entry name" value="Peripla_BP_I"/>
</dbReference>
<dbReference type="InterPro" id="IPR000068">
    <property type="entry name" value="GPCR_3_Ca_sens_rcpt-rel"/>
</dbReference>
<feature type="region of interest" description="Disordered" evidence="15">
    <location>
        <begin position="828"/>
        <end position="880"/>
    </location>
</feature>
<evidence type="ECO:0000313" key="19">
    <source>
        <dbReference type="EMBL" id="CAL1612193.1"/>
    </source>
</evidence>
<dbReference type="AlphaFoldDB" id="A0AAV2MFQ1"/>
<evidence type="ECO:0000256" key="13">
    <source>
        <dbReference type="ARBA" id="ARBA00038492"/>
    </source>
</evidence>
<feature type="compositionally biased region" description="Basic residues" evidence="15">
    <location>
        <begin position="871"/>
        <end position="880"/>
    </location>
</feature>
<feature type="signal peptide" evidence="17">
    <location>
        <begin position="1"/>
        <end position="21"/>
    </location>
</feature>
<evidence type="ECO:0000256" key="11">
    <source>
        <dbReference type="ARBA" id="ARBA00023180"/>
    </source>
</evidence>
<evidence type="ECO:0000256" key="12">
    <source>
        <dbReference type="ARBA" id="ARBA00023224"/>
    </source>
</evidence>
<evidence type="ECO:0000256" key="3">
    <source>
        <dbReference type="ARBA" id="ARBA00022475"/>
    </source>
</evidence>
<comment type="subunit">
    <text evidence="2">Homodimer; disulfide-linked.</text>
</comment>
<proteinExistence type="inferred from homology"/>
<evidence type="ECO:0000256" key="15">
    <source>
        <dbReference type="SAM" id="MobiDB-lite"/>
    </source>
</evidence>
<feature type="chain" id="PRO_5043528117" description="G-protein coupled receptor family C group 6 member A" evidence="17">
    <location>
        <begin position="22"/>
        <end position="880"/>
    </location>
</feature>
<feature type="transmembrane region" description="Helical" evidence="16">
    <location>
        <begin position="716"/>
        <end position="738"/>
    </location>
</feature>
<evidence type="ECO:0000256" key="4">
    <source>
        <dbReference type="ARBA" id="ARBA00022692"/>
    </source>
</evidence>
<dbReference type="FunFam" id="3.40.50.2300:FF:000016">
    <property type="entry name" value="Taste 1 receptor member 2"/>
    <property type="match status" value="1"/>
</dbReference>
<evidence type="ECO:0000256" key="2">
    <source>
        <dbReference type="ARBA" id="ARBA00011748"/>
    </source>
</evidence>
<dbReference type="PRINTS" id="PR00248">
    <property type="entry name" value="GPCRMGR"/>
</dbReference>
<dbReference type="Gene3D" id="3.40.50.2300">
    <property type="match status" value="4"/>
</dbReference>
<keyword evidence="9" id="KW-1015">Disulfide bond</keyword>
<evidence type="ECO:0000256" key="1">
    <source>
        <dbReference type="ARBA" id="ARBA00004651"/>
    </source>
</evidence>
<dbReference type="InterPro" id="IPR000337">
    <property type="entry name" value="GPCR_3"/>
</dbReference>
<gene>
    <name evidence="19" type="ORF">KC01_LOCUS38539</name>
</gene>
<keyword evidence="5 17" id="KW-0732">Signal</keyword>
<evidence type="ECO:0000256" key="9">
    <source>
        <dbReference type="ARBA" id="ARBA00023157"/>
    </source>
</evidence>
<feature type="transmembrane region" description="Helical" evidence="16">
    <location>
        <begin position="750"/>
        <end position="772"/>
    </location>
</feature>
<dbReference type="Pfam" id="PF00003">
    <property type="entry name" value="7tm_3"/>
    <property type="match status" value="1"/>
</dbReference>
<dbReference type="GO" id="GO:0004930">
    <property type="term" value="F:G protein-coupled receptor activity"/>
    <property type="evidence" value="ECO:0007669"/>
    <property type="project" value="UniProtKB-KW"/>
</dbReference>
<feature type="domain" description="G-protein coupled receptors family 3 profile" evidence="18">
    <location>
        <begin position="562"/>
        <end position="822"/>
    </location>
</feature>
<accession>A0AAV2MFQ1</accession>
<dbReference type="InterPro" id="IPR017978">
    <property type="entry name" value="GPCR_3_C"/>
</dbReference>
<evidence type="ECO:0000256" key="10">
    <source>
        <dbReference type="ARBA" id="ARBA00023170"/>
    </source>
</evidence>
<name>A0AAV2MFQ1_KNICA</name>
<evidence type="ECO:0000256" key="5">
    <source>
        <dbReference type="ARBA" id="ARBA00022729"/>
    </source>
</evidence>
<evidence type="ECO:0000256" key="16">
    <source>
        <dbReference type="SAM" id="Phobius"/>
    </source>
</evidence>
<dbReference type="PROSITE" id="PS50259">
    <property type="entry name" value="G_PROTEIN_RECEP_F3_4"/>
    <property type="match status" value="1"/>
</dbReference>
<keyword evidence="20" id="KW-1185">Reference proteome</keyword>
<feature type="transmembrane region" description="Helical" evidence="16">
    <location>
        <begin position="632"/>
        <end position="658"/>
    </location>
</feature>
<dbReference type="GO" id="GO:0050909">
    <property type="term" value="P:sensory perception of taste"/>
    <property type="evidence" value="ECO:0007669"/>
    <property type="project" value="UniProtKB-ARBA"/>
</dbReference>
<feature type="transmembrane region" description="Helical" evidence="16">
    <location>
        <begin position="778"/>
        <end position="800"/>
    </location>
</feature>
<dbReference type="InterPro" id="IPR038550">
    <property type="entry name" value="GPCR_3_9-Cys_sf"/>
</dbReference>
<evidence type="ECO:0000256" key="6">
    <source>
        <dbReference type="ARBA" id="ARBA00022989"/>
    </source>
</evidence>
<keyword evidence="8 16" id="KW-0472">Membrane</keyword>
<dbReference type="InterPro" id="IPR011500">
    <property type="entry name" value="GPCR_3_9-Cys_dom"/>
</dbReference>
<organism evidence="19 20">
    <name type="scientific">Knipowitschia caucasica</name>
    <name type="common">Caucasian dwarf goby</name>
    <name type="synonym">Pomatoschistus caucasicus</name>
    <dbReference type="NCBI Taxonomy" id="637954"/>
    <lineage>
        <taxon>Eukaryota</taxon>
        <taxon>Metazoa</taxon>
        <taxon>Chordata</taxon>
        <taxon>Craniata</taxon>
        <taxon>Vertebrata</taxon>
        <taxon>Euteleostomi</taxon>
        <taxon>Actinopterygii</taxon>
        <taxon>Neopterygii</taxon>
        <taxon>Teleostei</taxon>
        <taxon>Neoteleostei</taxon>
        <taxon>Acanthomorphata</taxon>
        <taxon>Gobiaria</taxon>
        <taxon>Gobiiformes</taxon>
        <taxon>Gobioidei</taxon>
        <taxon>Gobiidae</taxon>
        <taxon>Gobiinae</taxon>
        <taxon>Knipowitschia</taxon>
    </lineage>
</organism>
<comment type="subcellular location">
    <subcellularLocation>
        <location evidence="1">Cell membrane</location>
        <topology evidence="1">Multi-pass membrane protein</topology>
    </subcellularLocation>
</comment>
<dbReference type="PANTHER" id="PTHR24061:SF5">
    <property type="entry name" value="G-PROTEIN COUPLED RECEPTOR FAMILY C GROUP 6 MEMBER A"/>
    <property type="match status" value="1"/>
</dbReference>
<dbReference type="EMBL" id="OZ035829">
    <property type="protein sequence ID" value="CAL1612193.1"/>
    <property type="molecule type" value="Genomic_DNA"/>
</dbReference>
<dbReference type="FunFam" id="2.10.50.30:FF:000004">
    <property type="entry name" value="Taste receptor type 1 member 3-like protein"/>
    <property type="match status" value="1"/>
</dbReference>
<keyword evidence="10" id="KW-0675">Receptor</keyword>
<comment type="similarity">
    <text evidence="13">Belongs to the G-protein coupled receptor 3 family. TAS1R subfamily.</text>
</comment>
<evidence type="ECO:0000256" key="8">
    <source>
        <dbReference type="ARBA" id="ARBA00023136"/>
    </source>
</evidence>
<reference evidence="19 20" key="1">
    <citation type="submission" date="2024-04" db="EMBL/GenBank/DDBJ databases">
        <authorList>
            <person name="Waldvogel A.-M."/>
            <person name="Schoenle A."/>
        </authorList>
    </citation>
    <scope>NUCLEOTIDE SEQUENCE [LARGE SCALE GENOMIC DNA]</scope>
</reference>
<dbReference type="Pfam" id="PF01094">
    <property type="entry name" value="ANF_receptor"/>
    <property type="match status" value="1"/>
</dbReference>
<dbReference type="GO" id="GO:0005886">
    <property type="term" value="C:plasma membrane"/>
    <property type="evidence" value="ECO:0007669"/>
    <property type="project" value="UniProtKB-SubCell"/>
</dbReference>
<dbReference type="Proteomes" id="UP001497482">
    <property type="component" value="Chromosome 7"/>
</dbReference>
<evidence type="ECO:0000259" key="18">
    <source>
        <dbReference type="PROSITE" id="PS50259"/>
    </source>
</evidence>
<dbReference type="SUPFAM" id="SSF53822">
    <property type="entry name" value="Periplasmic binding protein-like I"/>
    <property type="match status" value="1"/>
</dbReference>
<protein>
    <recommendedName>
        <fullName evidence="14">G-protein coupled receptor family C group 6 member A</fullName>
    </recommendedName>
</protein>
<keyword evidence="6 16" id="KW-1133">Transmembrane helix</keyword>
<feature type="transmembrane region" description="Helical" evidence="16">
    <location>
        <begin position="670"/>
        <end position="693"/>
    </location>
</feature>
<feature type="transmembrane region" description="Helical" evidence="16">
    <location>
        <begin position="597"/>
        <end position="620"/>
    </location>
</feature>
<sequence>MERSLPLLLLLLLLLARGGAAERLEALVPGDILIGALFALHEDVSRDDSFSPHVPQCVRPLERGVMRALAMVDAVQRVNSAPLMTEANLTLGLWIQDSCSDVGTALRATEQFTRVESCGEDTADADGRRPIMALIGATHSELSIAVARQLALRMIPQISYSSTAAILSDKSRFPTFLRTIPSDQHQTGAMVRLLSAYDWSWVGLVTSDGDYGRSALDLLLSQSSERSICVAFRAMLSASDRSVSAQIRDVARTIYSSPRVRVIVSFASPALMTQLWAELKTQALAAGDSVDSVRRVWIASDSWSFMSLENVEDMEGIGHVIGFHFRTVTSRLSGREGTREREVAWEGEGYSRPELKAFYRMLKAEHGEDVEKRLSPELHTDTVFSVQMAVVAIAHATVEMCKDHDCKTPGAVQPWQLLRSLWMEEFEMGGERFTFDRRGDINLGYDVSLWRVQSGVVLRETVLEYHPQNNSFTNKHTRNPLHALRSVVSRCSDRCAPGQFKKSAEGQHTCCYECINCTQNYYSNSTDMDQCLSCDTDREWSPEGSADCVPKRPLFFCWDNGFAITLASLSALGIVLALLMSALFFRRRQTPVVRAAGGPLSQVMLHSLVVSFVSVLLFVGRPNNLQCKARQVLFGISFTVCVACVLVKTLQILLAFQFNPTLQAALRRLYRPYAVVSACVAVQAAMCIIWLVLKSPSAHVLNQNTTLLHDCHEGSYLAFGAMLGYIALLALVCFVCAFKCRKLPQQYNEARFITFSMLLYLMAWLLFVPIYVTTSGVYLPAVEMVVILISNYGILSCHFFPKCYVMLFRKDKNTQSAFRKTIYEYASKSKSKSTLSASSSESPADAVSSNSTNEEVKGSQDVVLSQDSKQRRCLRRSSSV</sequence>
<keyword evidence="11" id="KW-0325">Glycoprotein</keyword>